<keyword evidence="5" id="KW-0472">Membrane</keyword>
<organism evidence="6 7">
    <name type="scientific">Cymbomonas tetramitiformis</name>
    <dbReference type="NCBI Taxonomy" id="36881"/>
    <lineage>
        <taxon>Eukaryota</taxon>
        <taxon>Viridiplantae</taxon>
        <taxon>Chlorophyta</taxon>
        <taxon>Pyramimonadophyceae</taxon>
        <taxon>Pyramimonadales</taxon>
        <taxon>Pyramimonadaceae</taxon>
        <taxon>Cymbomonas</taxon>
    </lineage>
</organism>
<evidence type="ECO:0000256" key="1">
    <source>
        <dbReference type="ARBA" id="ARBA00004229"/>
    </source>
</evidence>
<keyword evidence="3" id="KW-0934">Plastid</keyword>
<dbReference type="Proteomes" id="UP001190700">
    <property type="component" value="Unassembled WGS sequence"/>
</dbReference>
<proteinExistence type="predicted"/>
<dbReference type="GO" id="GO:0009507">
    <property type="term" value="C:chloroplast"/>
    <property type="evidence" value="ECO:0007669"/>
    <property type="project" value="UniProtKB-SubCell"/>
</dbReference>
<evidence type="ECO:0000256" key="3">
    <source>
        <dbReference type="ARBA" id="ARBA00022640"/>
    </source>
</evidence>
<comment type="subcellular location">
    <subcellularLocation>
        <location evidence="1">Plastid</location>
        <location evidence="1">Chloroplast</location>
    </subcellularLocation>
</comment>
<evidence type="ECO:0000313" key="6">
    <source>
        <dbReference type="EMBL" id="KAK3274721.1"/>
    </source>
</evidence>
<dbReference type="SUPFAM" id="SSF103511">
    <property type="entry name" value="Chlorophyll a-b binding protein"/>
    <property type="match status" value="2"/>
</dbReference>
<gene>
    <name evidence="6" type="ORF">CYMTET_17109</name>
</gene>
<dbReference type="InterPro" id="IPR022796">
    <property type="entry name" value="Chloroa_b-bind"/>
</dbReference>
<protein>
    <submittedName>
        <fullName evidence="6">Uncharacterized protein</fullName>
    </submittedName>
</protein>
<accession>A0AAE0GAU4</accession>
<comment type="caution">
    <text evidence="6">The sequence shown here is derived from an EMBL/GenBank/DDBJ whole genome shotgun (WGS) entry which is preliminary data.</text>
</comment>
<feature type="compositionally biased region" description="Low complexity" evidence="4">
    <location>
        <begin position="1"/>
        <end position="20"/>
    </location>
</feature>
<feature type="region of interest" description="Disordered" evidence="4">
    <location>
        <begin position="1"/>
        <end position="26"/>
    </location>
</feature>
<evidence type="ECO:0000256" key="5">
    <source>
        <dbReference type="SAM" id="Phobius"/>
    </source>
</evidence>
<dbReference type="AlphaFoldDB" id="A0AAE0GAU4"/>
<reference evidence="6 7" key="1">
    <citation type="journal article" date="2015" name="Genome Biol. Evol.">
        <title>Comparative Genomics of a Bacterivorous Green Alga Reveals Evolutionary Causalities and Consequences of Phago-Mixotrophic Mode of Nutrition.</title>
        <authorList>
            <person name="Burns J.A."/>
            <person name="Paasch A."/>
            <person name="Narechania A."/>
            <person name="Kim E."/>
        </authorList>
    </citation>
    <scope>NUCLEOTIDE SEQUENCE [LARGE SCALE GENOMIC DNA]</scope>
    <source>
        <strain evidence="6 7">PLY_AMNH</strain>
    </source>
</reference>
<keyword evidence="5" id="KW-0812">Transmembrane</keyword>
<dbReference type="Gene3D" id="1.10.3460.10">
    <property type="entry name" value="Chlorophyll a/b binding protein domain"/>
    <property type="match status" value="1"/>
</dbReference>
<feature type="transmembrane region" description="Helical" evidence="5">
    <location>
        <begin position="139"/>
        <end position="157"/>
    </location>
</feature>
<evidence type="ECO:0000313" key="7">
    <source>
        <dbReference type="Proteomes" id="UP001190700"/>
    </source>
</evidence>
<dbReference type="EMBL" id="LGRX02007558">
    <property type="protein sequence ID" value="KAK3274721.1"/>
    <property type="molecule type" value="Genomic_DNA"/>
</dbReference>
<evidence type="ECO:0000256" key="4">
    <source>
        <dbReference type="SAM" id="MobiDB-lite"/>
    </source>
</evidence>
<keyword evidence="7" id="KW-1185">Reference proteome</keyword>
<keyword evidence="2" id="KW-0150">Chloroplast</keyword>
<keyword evidence="5" id="KW-1133">Transmembrane helix</keyword>
<name>A0AAE0GAU4_9CHLO</name>
<evidence type="ECO:0000256" key="2">
    <source>
        <dbReference type="ARBA" id="ARBA00022528"/>
    </source>
</evidence>
<feature type="transmembrane region" description="Helical" evidence="5">
    <location>
        <begin position="77"/>
        <end position="96"/>
    </location>
</feature>
<dbReference type="Pfam" id="PF00504">
    <property type="entry name" value="Chloroa_b-bind"/>
    <property type="match status" value="1"/>
</dbReference>
<sequence length="163" mass="17558">MRRNLAASKKAPKAAAAPAEEVPPDKEMEPFSELLAFAGPLPERTNGRLAMVGILAAISTEIGTHESIMQQVSAHPFAILLFTAAVAGAGVAPAYFTETSLEQLISTSSTTALPQIWTNEEDKAFWNKYNMLSDSVELLHGRMAMVAFSIIFFIEAIKGSALF</sequence>